<dbReference type="Pfam" id="PF01927">
    <property type="entry name" value="Mut7-C"/>
    <property type="match status" value="1"/>
</dbReference>
<gene>
    <name evidence="2" type="primary">jg9377</name>
    <name evidence="2" type="ORF">PAEG_LOCUS19609</name>
</gene>
<sequence length="846" mass="96701">MEVDLKQLVHEDQTIKIVPSVEESLRKLGVNTDLDDSIQLWFKHLKHQWKTWKKSPATDSHFNCLFRITTDPYTVALVCCVKCEEFKDSKNKSLPYYIIECLGEWSQSNNGSPTDSLKLPAFQIAISQRSAQFLKLVIKTYHVYTIKEIILPIIKDMIRSDNCKQASQIVIAMELYDDVPVEDVLFPFILQDKANMIDEYLSECPKQVRPLLTFLDRLLDKNLSVKDYAQQYIEKNKVCHVKYDKIHYKPLGKLVGRLCNKFNVPIESCKNLSRNRTTGGLRYLIHQKYIEHNVSSTVWDDLVKDSLHQSGCAQEFIDMLVDYDTNEALKWASYFKLTEDCLPLALQNMSLKEVPKEDENWDDENTTQSFFKLSLSENNIIVIDTAEKFYDVVTTLVNCSIVSIDCEWKPSFGAVQSQVALIQIATFDYIYLIDTLVLNNKQYTSFWHRFNKSLLDNAEIIKLGFGLEQDLKEIKASVNGLGNIKVKGEGLLDLSLLWKSVINLGLTLPNNSETGGNSLSSIVQACFGVPLEKAEQCSNWELRPLRKTQVNYAAIDAYVLLEIYNYLQKLCAEQQINFEETCNYVMLEKKIKTIKKSKVADRIQASTKVFKRCSKDVKILIEPELSNLAAYLRYCDIDTIVTVPKMHWHDTVNLAWSENRLILTAKLKLAPCSKFSQNFILDTFKCNSINDQLQKVLSSFNITVDQSELLSRCLHCNGKEMKIMTHSEVKDLCNKYEAVGRSNTKSTRLSDNEDDDAYCDNFLSDSDGDDFCVFQPDTKGHTNNSKVLTESCITSKGAVIDINNVQQLSMLCKPATLCETCGKLYWDEDPLLKSVRQVISPLLINS</sequence>
<dbReference type="GO" id="GO:0008408">
    <property type="term" value="F:3'-5' exonuclease activity"/>
    <property type="evidence" value="ECO:0007669"/>
    <property type="project" value="InterPro"/>
</dbReference>
<dbReference type="Proteomes" id="UP000838756">
    <property type="component" value="Unassembled WGS sequence"/>
</dbReference>
<dbReference type="GO" id="GO:0003676">
    <property type="term" value="F:nucleic acid binding"/>
    <property type="evidence" value="ECO:0007669"/>
    <property type="project" value="InterPro"/>
</dbReference>
<dbReference type="Pfam" id="PF01612">
    <property type="entry name" value="DNA_pol_A_exo1"/>
    <property type="match status" value="1"/>
</dbReference>
<keyword evidence="3" id="KW-1185">Reference proteome</keyword>
<dbReference type="GO" id="GO:0006139">
    <property type="term" value="P:nucleobase-containing compound metabolic process"/>
    <property type="evidence" value="ECO:0007669"/>
    <property type="project" value="InterPro"/>
</dbReference>
<dbReference type="OrthoDB" id="18193at2759"/>
<reference evidence="2" key="1">
    <citation type="submission" date="2022-03" db="EMBL/GenBank/DDBJ databases">
        <authorList>
            <person name="Lindestad O."/>
        </authorList>
    </citation>
    <scope>NUCLEOTIDE SEQUENCE</scope>
</reference>
<dbReference type="InterPro" id="IPR002562">
    <property type="entry name" value="3'-5'_exonuclease_dom"/>
</dbReference>
<protein>
    <submittedName>
        <fullName evidence="2">Jg9377 protein</fullName>
    </submittedName>
</protein>
<dbReference type="AlphaFoldDB" id="A0A8S4RX64"/>
<dbReference type="PANTHER" id="PTHR47765:SF2">
    <property type="entry name" value="EXONUCLEASE MUT-7 HOMOLOG"/>
    <property type="match status" value="1"/>
</dbReference>
<dbReference type="EMBL" id="CAKXAJ010025746">
    <property type="protein sequence ID" value="CAH2243461.1"/>
    <property type="molecule type" value="Genomic_DNA"/>
</dbReference>
<dbReference type="PANTHER" id="PTHR47765">
    <property type="entry name" value="3'-5' EXONUCLEASE DOMAIN-CONTAINING PROTEIN"/>
    <property type="match status" value="1"/>
</dbReference>
<accession>A0A8S4RX64</accession>
<comment type="caution">
    <text evidence="2">The sequence shown here is derived from an EMBL/GenBank/DDBJ whole genome shotgun (WGS) entry which is preliminary data.</text>
</comment>
<proteinExistence type="predicted"/>
<dbReference type="InterPro" id="IPR052408">
    <property type="entry name" value="Exonuclease_MUT-7-like"/>
</dbReference>
<dbReference type="Gene3D" id="3.30.420.10">
    <property type="entry name" value="Ribonuclease H-like superfamily/Ribonuclease H"/>
    <property type="match status" value="1"/>
</dbReference>
<feature type="domain" description="3'-5' exonuclease" evidence="1">
    <location>
        <begin position="380"/>
        <end position="572"/>
    </location>
</feature>
<evidence type="ECO:0000259" key="1">
    <source>
        <dbReference type="SMART" id="SM00474"/>
    </source>
</evidence>
<dbReference type="InterPro" id="IPR012337">
    <property type="entry name" value="RNaseH-like_sf"/>
</dbReference>
<name>A0A8S4RX64_9NEOP</name>
<dbReference type="InterPro" id="IPR036397">
    <property type="entry name" value="RNaseH_sf"/>
</dbReference>
<evidence type="ECO:0000313" key="3">
    <source>
        <dbReference type="Proteomes" id="UP000838756"/>
    </source>
</evidence>
<dbReference type="SUPFAM" id="SSF53098">
    <property type="entry name" value="Ribonuclease H-like"/>
    <property type="match status" value="1"/>
</dbReference>
<dbReference type="SMART" id="SM00474">
    <property type="entry name" value="35EXOc"/>
    <property type="match status" value="1"/>
</dbReference>
<organism evidence="2 3">
    <name type="scientific">Pararge aegeria aegeria</name>
    <dbReference type="NCBI Taxonomy" id="348720"/>
    <lineage>
        <taxon>Eukaryota</taxon>
        <taxon>Metazoa</taxon>
        <taxon>Ecdysozoa</taxon>
        <taxon>Arthropoda</taxon>
        <taxon>Hexapoda</taxon>
        <taxon>Insecta</taxon>
        <taxon>Pterygota</taxon>
        <taxon>Neoptera</taxon>
        <taxon>Endopterygota</taxon>
        <taxon>Lepidoptera</taxon>
        <taxon>Glossata</taxon>
        <taxon>Ditrysia</taxon>
        <taxon>Papilionoidea</taxon>
        <taxon>Nymphalidae</taxon>
        <taxon>Satyrinae</taxon>
        <taxon>Satyrini</taxon>
        <taxon>Parargina</taxon>
        <taxon>Pararge</taxon>
    </lineage>
</organism>
<evidence type="ECO:0000313" key="2">
    <source>
        <dbReference type="EMBL" id="CAH2243461.1"/>
    </source>
</evidence>
<dbReference type="InterPro" id="IPR002782">
    <property type="entry name" value="Mut7-C_RNAse_dom"/>
</dbReference>